<evidence type="ECO:0000313" key="3">
    <source>
        <dbReference type="Proteomes" id="UP000184488"/>
    </source>
</evidence>
<dbReference type="RefSeq" id="WP_073312242.1">
    <property type="nucleotide sequence ID" value="NZ_FQZI01000008.1"/>
</dbReference>
<feature type="domain" description="DM13" evidence="1">
    <location>
        <begin position="41"/>
        <end position="137"/>
    </location>
</feature>
<dbReference type="OrthoDB" id="155521at2"/>
<dbReference type="PROSITE" id="PS51549">
    <property type="entry name" value="DM13"/>
    <property type="match status" value="1"/>
</dbReference>
<name>A0A1M6HBJ0_9FLAO</name>
<reference evidence="3" key="1">
    <citation type="submission" date="2016-11" db="EMBL/GenBank/DDBJ databases">
        <authorList>
            <person name="Varghese N."/>
            <person name="Submissions S."/>
        </authorList>
    </citation>
    <scope>NUCLEOTIDE SEQUENCE [LARGE SCALE GENOMIC DNA]</scope>
    <source>
        <strain evidence="3">DSM 18829</strain>
    </source>
</reference>
<organism evidence="2 3">
    <name type="scientific">Flavobacterium terrae</name>
    <dbReference type="NCBI Taxonomy" id="415425"/>
    <lineage>
        <taxon>Bacteria</taxon>
        <taxon>Pseudomonadati</taxon>
        <taxon>Bacteroidota</taxon>
        <taxon>Flavobacteriia</taxon>
        <taxon>Flavobacteriales</taxon>
        <taxon>Flavobacteriaceae</taxon>
        <taxon>Flavobacterium</taxon>
    </lineage>
</organism>
<accession>A0A1M6HBJ0</accession>
<dbReference type="InterPro" id="IPR019545">
    <property type="entry name" value="DM13_domain"/>
</dbReference>
<evidence type="ECO:0000313" key="2">
    <source>
        <dbReference type="EMBL" id="SHJ19561.1"/>
    </source>
</evidence>
<proteinExistence type="predicted"/>
<dbReference type="EMBL" id="FQZI01000008">
    <property type="protein sequence ID" value="SHJ19561.1"/>
    <property type="molecule type" value="Genomic_DNA"/>
</dbReference>
<dbReference type="Proteomes" id="UP000184488">
    <property type="component" value="Unassembled WGS sequence"/>
</dbReference>
<protein>
    <submittedName>
        <fullName evidence="2">Electron transfer DM13</fullName>
    </submittedName>
</protein>
<dbReference type="STRING" id="415425.SAMN05444363_2952"/>
<dbReference type="Pfam" id="PF10517">
    <property type="entry name" value="DM13"/>
    <property type="match status" value="1"/>
</dbReference>
<keyword evidence="3" id="KW-1185">Reference proteome</keyword>
<evidence type="ECO:0000259" key="1">
    <source>
        <dbReference type="PROSITE" id="PS51549"/>
    </source>
</evidence>
<dbReference type="AlphaFoldDB" id="A0A1M6HBJ0"/>
<gene>
    <name evidence="2" type="ORF">SAMN05444363_2952</name>
</gene>
<sequence length="139" mass="15191">MNKYLLILVALFTLSCEKEGELTQKESNVSILEGAVLKYTGSFSPTSGVNASGMVKVYLDNGVYKLEIENANVSSAPDLKVYLSKSDTPTQYVNLGNFAGNGNSVYLIPSETVLANYPYVLIHCQQFNHLYAVAQLNVN</sequence>
<dbReference type="PROSITE" id="PS51257">
    <property type="entry name" value="PROKAR_LIPOPROTEIN"/>
    <property type="match status" value="1"/>
</dbReference>